<evidence type="ECO:0000256" key="1">
    <source>
        <dbReference type="SAM" id="MobiDB-lite"/>
    </source>
</evidence>
<protein>
    <recommendedName>
        <fullName evidence="4">Right handed beta helix domain-containing protein</fullName>
    </recommendedName>
</protein>
<dbReference type="Proteomes" id="UP000301751">
    <property type="component" value="Unassembled WGS sequence"/>
</dbReference>
<evidence type="ECO:0000313" key="2">
    <source>
        <dbReference type="EMBL" id="GCL64595.1"/>
    </source>
</evidence>
<dbReference type="AlphaFoldDB" id="A0A480AXX6"/>
<feature type="region of interest" description="Disordered" evidence="1">
    <location>
        <begin position="70"/>
        <end position="95"/>
    </location>
</feature>
<name>A0A480AXX6_9BURK</name>
<comment type="caution">
    <text evidence="2">The sequence shown here is derived from an EMBL/GenBank/DDBJ whole genome shotgun (WGS) entry which is preliminary data.</text>
</comment>
<dbReference type="InterPro" id="IPR011050">
    <property type="entry name" value="Pectin_lyase_fold/virulence"/>
</dbReference>
<dbReference type="InterPro" id="IPR012334">
    <property type="entry name" value="Pectin_lyas_fold"/>
</dbReference>
<dbReference type="EMBL" id="BJCL01000010">
    <property type="protein sequence ID" value="GCL64595.1"/>
    <property type="molecule type" value="Genomic_DNA"/>
</dbReference>
<accession>A0A480AXX6</accession>
<keyword evidence="3" id="KW-1185">Reference proteome</keyword>
<gene>
    <name evidence="2" type="ORF">AQPW35_36760</name>
</gene>
<dbReference type="Gene3D" id="2.160.20.10">
    <property type="entry name" value="Single-stranded right-handed beta-helix, Pectin lyase-like"/>
    <property type="match status" value="1"/>
</dbReference>
<evidence type="ECO:0008006" key="4">
    <source>
        <dbReference type="Google" id="ProtNLM"/>
    </source>
</evidence>
<reference evidence="3" key="1">
    <citation type="submission" date="2019-03" db="EMBL/GenBank/DDBJ databases">
        <title>Aquabacterium pictum sp.nov., the first bacteriochlorophyll a-containing freshwater bacterium in the genus Aquabacterium of the class Betaproteobacteria.</title>
        <authorList>
            <person name="Hirose S."/>
            <person name="Tank M."/>
            <person name="Hara E."/>
            <person name="Tamaki H."/>
            <person name="Takaichi S."/>
            <person name="Haruta S."/>
            <person name="Hanada S."/>
        </authorList>
    </citation>
    <scope>NUCLEOTIDE SEQUENCE [LARGE SCALE GENOMIC DNA]</scope>
    <source>
        <strain evidence="3">W35</strain>
    </source>
</reference>
<evidence type="ECO:0000313" key="3">
    <source>
        <dbReference type="Proteomes" id="UP000301751"/>
    </source>
</evidence>
<proteinExistence type="predicted"/>
<dbReference type="SUPFAM" id="SSF51126">
    <property type="entry name" value="Pectin lyase-like"/>
    <property type="match status" value="1"/>
</dbReference>
<sequence>MVLSLSGAALLLLHQGYQHSEKTLDQMLGGVDRRLACHPVLASVAQPVMNWIRGALDAPAAQARSCLPMAVPAPPPRRTHGETAPPEPAAPGARVWRVSPTGPLRRIADAAKVAGDGDVVEIEAGDYRQDVTVWPQRRLTIRGVNGAARLHADGRVAEGKAIWVIRNGVFDISNIDFIGATAEDQNGAGIRFEGGQLRLRGCLFWGNQMGLLTGGRETMADATLTIEASEFAYSRVPGRWGHNLYVGSIAALTVRGSYFHHAGVGHLIKSRARHNTIAYNRLTDEPGGRASYELEFPNGGEAVVVGNLIQQQAGTENGTMVSMGAEGYTWPGSALYLASNTIVNDDPDGGVFLAVAAGADRVLSTNNLYVGPGTLRSKARLERRGDKQVDATALTQPSRFDYSLHRPGDDLAYSPVADADLAGRLTPRQEYVHPRATSPLVNPPSWVGALQRTAR</sequence>
<organism evidence="2 3">
    <name type="scientific">Pseudaquabacterium pictum</name>
    <dbReference type="NCBI Taxonomy" id="2315236"/>
    <lineage>
        <taxon>Bacteria</taxon>
        <taxon>Pseudomonadati</taxon>
        <taxon>Pseudomonadota</taxon>
        <taxon>Betaproteobacteria</taxon>
        <taxon>Burkholderiales</taxon>
        <taxon>Sphaerotilaceae</taxon>
        <taxon>Pseudaquabacterium</taxon>
    </lineage>
</organism>